<protein>
    <submittedName>
        <fullName evidence="1">TonB-dependent receptor</fullName>
    </submittedName>
</protein>
<reference evidence="1 2" key="1">
    <citation type="submission" date="2020-04" db="EMBL/GenBank/DDBJ databases">
        <title>Genome sequencing of Rosenbergiella species.</title>
        <authorList>
            <person name="Alvarez-Perez S."/>
            <person name="Lievens B."/>
        </authorList>
    </citation>
    <scope>NUCLEOTIDE SEQUENCE [LARGE SCALE GENOMIC DNA]</scope>
    <source>
        <strain evidence="1 2">CdVSA20.1</strain>
    </source>
</reference>
<dbReference type="Gene3D" id="2.40.160.10">
    <property type="entry name" value="Porin"/>
    <property type="match status" value="1"/>
</dbReference>
<dbReference type="EMBL" id="JABBFO010000022">
    <property type="protein sequence ID" value="MBT0728504.1"/>
    <property type="molecule type" value="Genomic_DNA"/>
</dbReference>
<sequence length="428" mass="47993">MHASTSSLQKKILSGKHYRRITGCLMLSALLPLCSYATTSDDSSASTLEDAITQGKVSGSLRSVYYSTHNAYFVQGLNQDTVSYGGFLKYETAPLDGFNLGVSGIFVRGIDHGAASRTVTELGDNQTNIGEAWLQWRHDDFRITAGNQQLNTPFLGNYDWRITPIIYQAIDAQYGHDEDFIRATKVFRYKSWGTDRQQRYTAYNTEDKTNGMWSLGAGHHWDVNDVHLKGVAWYENYNDYSDIFYTEGHAQWNQAPLQPDLGLQYIRGTGNGKDLAGPVNSQSIGWQLSLNLLSSLNWKVGYDYLANNASGYKYPLVTPYSHNTSSGPYFAQPFFTSTQDLGNGNAWATSLNYNATEQVTIGSRYSWMDLKPASSHGSLRQSEYLIYGIYSFDGALKGLSLTDFVGVQTSPMYAKNFWQNRVALQYDF</sequence>
<keyword evidence="1" id="KW-0675">Receptor</keyword>
<dbReference type="Proteomes" id="UP000786875">
    <property type="component" value="Unassembled WGS sequence"/>
</dbReference>
<dbReference type="InterPro" id="IPR023614">
    <property type="entry name" value="Porin_dom_sf"/>
</dbReference>
<keyword evidence="2" id="KW-1185">Reference proteome</keyword>
<comment type="caution">
    <text evidence="1">The sequence shown here is derived from an EMBL/GenBank/DDBJ whole genome shotgun (WGS) entry which is preliminary data.</text>
</comment>
<organism evidence="1 2">
    <name type="scientific">Rosenbergiella australiborealis</name>
    <dbReference type="NCBI Taxonomy" id="1544696"/>
    <lineage>
        <taxon>Bacteria</taxon>
        <taxon>Pseudomonadati</taxon>
        <taxon>Pseudomonadota</taxon>
        <taxon>Gammaproteobacteria</taxon>
        <taxon>Enterobacterales</taxon>
        <taxon>Erwiniaceae</taxon>
        <taxon>Rosenbergiella</taxon>
    </lineage>
</organism>
<gene>
    <name evidence="1" type="ORF">HGT73_14250</name>
</gene>
<dbReference type="RefSeq" id="WP_214215921.1">
    <property type="nucleotide sequence ID" value="NZ_JABBFO010000022.1"/>
</dbReference>
<name>A0ABS5T810_9GAMM</name>
<proteinExistence type="predicted"/>
<evidence type="ECO:0000313" key="1">
    <source>
        <dbReference type="EMBL" id="MBT0728504.1"/>
    </source>
</evidence>
<accession>A0ABS5T810</accession>
<evidence type="ECO:0000313" key="2">
    <source>
        <dbReference type="Proteomes" id="UP000786875"/>
    </source>
</evidence>